<sequence>MKKKLLMGGLLPALVMSTCGVAGAQPAAMDTLTAMEQNPDAGSQMRTSTEPVTQESLQEMRRQLEEQLKQAQELQERLNAQLNSLDQRVNKVEKKTNDPRLNLYGYARMRYNKHQFANYTERADQQLYVNFYTDYHINDKWSIKSEMEINNNATDNTINGDTDSLKVWQAYAEGHFGDASVKLGKFWLGSPYLMTMDEKVNGFQVNWGTPLKWGRAQLTLSAGNTFTKQGTLAYKSDGNLLSWNDPANSKDFRVVSMMGTIPVAKNTNLVFHYGDTKDRKNDYRMKMRSVGFDTKLNRDLKLSAAIAKSDADFANKSHMIKLQYKEARPDIPGSYDIYVKKYLQRIHTGLDKLFYDDIAYPTDITYDDGMPGGYWDNRVTEFNGLRVGVDLVPVKNSKLMLNYTFGDMGGTIRPDGDKYSWTGKKYDYSFFRAEWQFFF</sequence>
<accession>A0A927WID4</accession>
<protein>
    <recommendedName>
        <fullName evidence="5">Phosphate-selective porin O and P</fullName>
    </recommendedName>
</protein>
<dbReference type="SUPFAM" id="SSF56935">
    <property type="entry name" value="Porins"/>
    <property type="match status" value="1"/>
</dbReference>
<keyword evidence="1" id="KW-0175">Coiled coil</keyword>
<gene>
    <name evidence="3" type="ORF">E7201_04505</name>
</gene>
<proteinExistence type="predicted"/>
<evidence type="ECO:0000256" key="1">
    <source>
        <dbReference type="SAM" id="Coils"/>
    </source>
</evidence>
<organism evidence="3 4">
    <name type="scientific">Selenomonas ruminantium</name>
    <dbReference type="NCBI Taxonomy" id="971"/>
    <lineage>
        <taxon>Bacteria</taxon>
        <taxon>Bacillati</taxon>
        <taxon>Bacillota</taxon>
        <taxon>Negativicutes</taxon>
        <taxon>Selenomonadales</taxon>
        <taxon>Selenomonadaceae</taxon>
        <taxon>Selenomonas</taxon>
    </lineage>
</organism>
<keyword evidence="2" id="KW-0732">Signal</keyword>
<dbReference type="AlphaFoldDB" id="A0A927WID4"/>
<dbReference type="Proteomes" id="UP000761380">
    <property type="component" value="Unassembled WGS sequence"/>
</dbReference>
<reference evidence="3" key="1">
    <citation type="submission" date="2019-04" db="EMBL/GenBank/DDBJ databases">
        <title>Evolution of Biomass-Degrading Anaerobic Consortia Revealed by Metagenomics.</title>
        <authorList>
            <person name="Peng X."/>
        </authorList>
    </citation>
    <scope>NUCLEOTIDE SEQUENCE</scope>
    <source>
        <strain evidence="3">SIG240</strain>
    </source>
</reference>
<feature type="chain" id="PRO_5036743556" description="Phosphate-selective porin O and P" evidence="2">
    <location>
        <begin position="25"/>
        <end position="439"/>
    </location>
</feature>
<dbReference type="InterPro" id="IPR038636">
    <property type="entry name" value="Wzi_sf"/>
</dbReference>
<comment type="caution">
    <text evidence="3">The sequence shown here is derived from an EMBL/GenBank/DDBJ whole genome shotgun (WGS) entry which is preliminary data.</text>
</comment>
<dbReference type="EMBL" id="SVBY01000023">
    <property type="protein sequence ID" value="MBE6092426.1"/>
    <property type="molecule type" value="Genomic_DNA"/>
</dbReference>
<evidence type="ECO:0000313" key="3">
    <source>
        <dbReference type="EMBL" id="MBE6092426.1"/>
    </source>
</evidence>
<evidence type="ECO:0000313" key="4">
    <source>
        <dbReference type="Proteomes" id="UP000761380"/>
    </source>
</evidence>
<evidence type="ECO:0008006" key="5">
    <source>
        <dbReference type="Google" id="ProtNLM"/>
    </source>
</evidence>
<dbReference type="Gene3D" id="2.40.160.130">
    <property type="entry name" value="Capsule assembly protein Wzi"/>
    <property type="match status" value="1"/>
</dbReference>
<feature type="coiled-coil region" evidence="1">
    <location>
        <begin position="54"/>
        <end position="95"/>
    </location>
</feature>
<feature type="signal peptide" evidence="2">
    <location>
        <begin position="1"/>
        <end position="24"/>
    </location>
</feature>
<evidence type="ECO:0000256" key="2">
    <source>
        <dbReference type="SAM" id="SignalP"/>
    </source>
</evidence>
<name>A0A927WID4_SELRU</name>